<sequence length="136" mass="14924">MFREVERWVIRRLAEGETVLVDVTNLKRNGRLAIVDKIAADIQIIYEVVDRPLAEKVATGDWRLKKQGLIEGHGELFIQELPNIPAGEQPPERGRGRSPGGGMATDHEVAAAIDLLSRSPALFLKGPQQGASPDHS</sequence>
<dbReference type="EMBL" id="CP016616">
    <property type="protein sequence ID" value="ANY81315.1"/>
    <property type="molecule type" value="Genomic_DNA"/>
</dbReference>
<organism evidence="2">
    <name type="scientific">Microvirga ossetica</name>
    <dbReference type="NCBI Taxonomy" id="1882682"/>
    <lineage>
        <taxon>Bacteria</taxon>
        <taxon>Pseudomonadati</taxon>
        <taxon>Pseudomonadota</taxon>
        <taxon>Alphaproteobacteria</taxon>
        <taxon>Hyphomicrobiales</taxon>
        <taxon>Methylobacteriaceae</taxon>
        <taxon>Microvirga</taxon>
    </lineage>
</organism>
<accession>A0A1B2EMV1</accession>
<protein>
    <submittedName>
        <fullName evidence="2">Uncharacterized protein</fullName>
    </submittedName>
</protein>
<name>A0A1B2EMV1_9HYPH</name>
<reference evidence="2" key="1">
    <citation type="submission" date="2016-07" db="EMBL/GenBank/DDBJ databases">
        <title>Microvirga ossetica sp. nov. a new species of rhizobia isolated from root nodules of the legume species Vicia alpestris Steven originated from North Ossetia region in the Caucasus.</title>
        <authorList>
            <person name="Safronova V.I."/>
            <person name="Kuznetsova I.G."/>
            <person name="Sazanova A.L."/>
            <person name="Belimov A."/>
            <person name="Andronov E."/>
            <person name="Osledkin Y.S."/>
            <person name="Onishchuk O.P."/>
            <person name="Kurchak O.N."/>
            <person name="Shaposhnikov A.I."/>
            <person name="Willems A."/>
            <person name="Tikhonovich I.A."/>
        </authorList>
    </citation>
    <scope>NUCLEOTIDE SEQUENCE [LARGE SCALE GENOMIC DNA]</scope>
    <source>
        <strain evidence="2">V5/3M</strain>
    </source>
</reference>
<evidence type="ECO:0000313" key="2">
    <source>
        <dbReference type="EMBL" id="ANY81315.1"/>
    </source>
</evidence>
<evidence type="ECO:0000256" key="1">
    <source>
        <dbReference type="SAM" id="MobiDB-lite"/>
    </source>
</evidence>
<feature type="region of interest" description="Disordered" evidence="1">
    <location>
        <begin position="81"/>
        <end position="108"/>
    </location>
</feature>
<dbReference type="AlphaFoldDB" id="A0A1B2EMV1"/>
<dbReference type="KEGG" id="moc:BB934_26395"/>
<gene>
    <name evidence="2" type="ORF">BB934_26395</name>
</gene>
<proteinExistence type="predicted"/>